<sequence>MVPLGTVCRRGARLSRREAVRGSGAVAGAGCRVGEPVSLKVVVALHLRSVMVWGAAHRMLFASWVRTGDSHEWSH</sequence>
<accession>A0A7W9QFQ2</accession>
<gene>
    <name evidence="1" type="ORF">FHS42_006266</name>
</gene>
<proteinExistence type="predicted"/>
<evidence type="ECO:0000313" key="2">
    <source>
        <dbReference type="Proteomes" id="UP000588098"/>
    </source>
</evidence>
<dbReference type="Proteomes" id="UP000588098">
    <property type="component" value="Unassembled WGS sequence"/>
</dbReference>
<dbReference type="EMBL" id="JACHJL010000021">
    <property type="protein sequence ID" value="MBB5939174.1"/>
    <property type="molecule type" value="Genomic_DNA"/>
</dbReference>
<keyword evidence="2" id="KW-1185">Reference proteome</keyword>
<protein>
    <submittedName>
        <fullName evidence="1">Uncharacterized protein</fullName>
    </submittedName>
</protein>
<reference evidence="1 2" key="1">
    <citation type="submission" date="2020-08" db="EMBL/GenBank/DDBJ databases">
        <title>Genomic Encyclopedia of Type Strains, Phase III (KMG-III): the genomes of soil and plant-associated and newly described type strains.</title>
        <authorList>
            <person name="Whitman W."/>
        </authorList>
    </citation>
    <scope>NUCLEOTIDE SEQUENCE [LARGE SCALE GENOMIC DNA]</scope>
    <source>
        <strain evidence="1 2">CECT 8305</strain>
    </source>
</reference>
<organism evidence="1 2">
    <name type="scientific">Streptomyces zagrosensis</name>
    <dbReference type="NCBI Taxonomy" id="1042984"/>
    <lineage>
        <taxon>Bacteria</taxon>
        <taxon>Bacillati</taxon>
        <taxon>Actinomycetota</taxon>
        <taxon>Actinomycetes</taxon>
        <taxon>Kitasatosporales</taxon>
        <taxon>Streptomycetaceae</taxon>
        <taxon>Streptomyces</taxon>
    </lineage>
</organism>
<name>A0A7W9QFQ2_9ACTN</name>
<evidence type="ECO:0000313" key="1">
    <source>
        <dbReference type="EMBL" id="MBB5939174.1"/>
    </source>
</evidence>
<dbReference type="AlphaFoldDB" id="A0A7W9QFQ2"/>
<comment type="caution">
    <text evidence="1">The sequence shown here is derived from an EMBL/GenBank/DDBJ whole genome shotgun (WGS) entry which is preliminary data.</text>
</comment>